<reference evidence="2 3" key="1">
    <citation type="submission" date="2019-02" db="EMBL/GenBank/DDBJ databases">
        <title>Deep-cultivation of Planctomycetes and their phenomic and genomic characterization uncovers novel biology.</title>
        <authorList>
            <person name="Wiegand S."/>
            <person name="Jogler M."/>
            <person name="Boedeker C."/>
            <person name="Pinto D."/>
            <person name="Vollmers J."/>
            <person name="Rivas-Marin E."/>
            <person name="Kohn T."/>
            <person name="Peeters S.H."/>
            <person name="Heuer A."/>
            <person name="Rast P."/>
            <person name="Oberbeckmann S."/>
            <person name="Bunk B."/>
            <person name="Jeske O."/>
            <person name="Meyerdierks A."/>
            <person name="Storesund J.E."/>
            <person name="Kallscheuer N."/>
            <person name="Luecker S."/>
            <person name="Lage O.M."/>
            <person name="Pohl T."/>
            <person name="Merkel B.J."/>
            <person name="Hornburger P."/>
            <person name="Mueller R.-W."/>
            <person name="Bruemmer F."/>
            <person name="Labrenz M."/>
            <person name="Spormann A.M."/>
            <person name="Op den Camp H."/>
            <person name="Overmann J."/>
            <person name="Amann R."/>
            <person name="Jetten M.S.M."/>
            <person name="Mascher T."/>
            <person name="Medema M.H."/>
            <person name="Devos D.P."/>
            <person name="Kaster A.-K."/>
            <person name="Ovreas L."/>
            <person name="Rohde M."/>
            <person name="Galperin M.Y."/>
            <person name="Jogler C."/>
        </authorList>
    </citation>
    <scope>NUCLEOTIDE SEQUENCE [LARGE SCALE GENOMIC DNA]</scope>
    <source>
        <strain evidence="2 3">Mal33</strain>
    </source>
</reference>
<organism evidence="2 3">
    <name type="scientific">Rosistilla oblonga</name>
    <dbReference type="NCBI Taxonomy" id="2527990"/>
    <lineage>
        <taxon>Bacteria</taxon>
        <taxon>Pseudomonadati</taxon>
        <taxon>Planctomycetota</taxon>
        <taxon>Planctomycetia</taxon>
        <taxon>Pirellulales</taxon>
        <taxon>Pirellulaceae</taxon>
        <taxon>Rosistilla</taxon>
    </lineage>
</organism>
<evidence type="ECO:0000256" key="1">
    <source>
        <dbReference type="SAM" id="MobiDB-lite"/>
    </source>
</evidence>
<proteinExistence type="predicted"/>
<evidence type="ECO:0000313" key="2">
    <source>
        <dbReference type="EMBL" id="QDV56362.1"/>
    </source>
</evidence>
<name>A0A518ITE5_9BACT</name>
<keyword evidence="3" id="KW-1185">Reference proteome</keyword>
<dbReference type="AlphaFoldDB" id="A0A518ITE5"/>
<accession>A0A518ITE5</accession>
<evidence type="ECO:0000313" key="3">
    <source>
        <dbReference type="Proteomes" id="UP000316770"/>
    </source>
</evidence>
<dbReference type="Proteomes" id="UP000316770">
    <property type="component" value="Chromosome"/>
</dbReference>
<sequence>MGSNDADWPRDSQPRTSLRGFDPPFQTAFGGAVKRGLHDIRQRLPLTRSTRG</sequence>
<protein>
    <submittedName>
        <fullName evidence="2">Uncharacterized protein</fullName>
    </submittedName>
</protein>
<feature type="region of interest" description="Disordered" evidence="1">
    <location>
        <begin position="1"/>
        <end position="25"/>
    </location>
</feature>
<dbReference type="EMBL" id="CP036318">
    <property type="protein sequence ID" value="QDV56362.1"/>
    <property type="molecule type" value="Genomic_DNA"/>
</dbReference>
<gene>
    <name evidence="2" type="ORF">Mal33_23490</name>
</gene>